<evidence type="ECO:0000313" key="1">
    <source>
        <dbReference type="EMBL" id="VDM49271.1"/>
    </source>
</evidence>
<gene>
    <name evidence="1" type="ORF">TCNE_LOCUS17950</name>
</gene>
<name>A0A183VB30_TOXCA</name>
<dbReference type="AlphaFoldDB" id="A0A183VB30"/>
<reference evidence="1 2" key="2">
    <citation type="submission" date="2018-11" db="EMBL/GenBank/DDBJ databases">
        <authorList>
            <consortium name="Pathogen Informatics"/>
        </authorList>
    </citation>
    <scope>NUCLEOTIDE SEQUENCE [LARGE SCALE GENOMIC DNA]</scope>
</reference>
<organism evidence="2 3">
    <name type="scientific">Toxocara canis</name>
    <name type="common">Canine roundworm</name>
    <dbReference type="NCBI Taxonomy" id="6265"/>
    <lineage>
        <taxon>Eukaryota</taxon>
        <taxon>Metazoa</taxon>
        <taxon>Ecdysozoa</taxon>
        <taxon>Nematoda</taxon>
        <taxon>Chromadorea</taxon>
        <taxon>Rhabditida</taxon>
        <taxon>Spirurina</taxon>
        <taxon>Ascaridomorpha</taxon>
        <taxon>Ascaridoidea</taxon>
        <taxon>Toxocaridae</taxon>
        <taxon>Toxocara</taxon>
    </lineage>
</organism>
<evidence type="ECO:0000313" key="3">
    <source>
        <dbReference type="WBParaSite" id="TCNE_0001795401-mRNA-1"/>
    </source>
</evidence>
<keyword evidence="2" id="KW-1185">Reference proteome</keyword>
<evidence type="ECO:0000313" key="2">
    <source>
        <dbReference type="Proteomes" id="UP000050794"/>
    </source>
</evidence>
<reference evidence="3" key="1">
    <citation type="submission" date="2016-06" db="UniProtKB">
        <authorList>
            <consortium name="WormBaseParasite"/>
        </authorList>
    </citation>
    <scope>IDENTIFICATION</scope>
</reference>
<proteinExistence type="predicted"/>
<dbReference type="EMBL" id="UYWY01024970">
    <property type="protein sequence ID" value="VDM49271.1"/>
    <property type="molecule type" value="Genomic_DNA"/>
</dbReference>
<protein>
    <submittedName>
        <fullName evidence="3">Secreted protein</fullName>
    </submittedName>
</protein>
<dbReference type="Proteomes" id="UP000050794">
    <property type="component" value="Unassembled WGS sequence"/>
</dbReference>
<dbReference type="WBParaSite" id="TCNE_0001795401-mRNA-1">
    <property type="protein sequence ID" value="TCNE_0001795401-mRNA-1"/>
    <property type="gene ID" value="TCNE_0001795401"/>
</dbReference>
<sequence>MHPKGVLLLLRTGNTIAHRRQMSENRSLVATHQQKHQFVAETAAAAATVNDANATFPVKRWAHPRSSHIHSTHHVDFQQSWKRALASRIPQAIANLLCSWRKQKGKCEKGIS</sequence>
<accession>A0A183VB30</accession>